<keyword evidence="12" id="KW-1185">Reference proteome</keyword>
<dbReference type="Pfam" id="PF02880">
    <property type="entry name" value="PGM_PMM_III"/>
    <property type="match status" value="1"/>
</dbReference>
<evidence type="ECO:0000259" key="8">
    <source>
        <dbReference type="Pfam" id="PF02878"/>
    </source>
</evidence>
<dbReference type="PRINTS" id="PR00509">
    <property type="entry name" value="PGMPMM"/>
</dbReference>
<feature type="domain" description="Alpha-D-phosphohexomutase alpha/beta/alpha" evidence="9">
    <location>
        <begin position="202"/>
        <end position="306"/>
    </location>
</feature>
<dbReference type="SUPFAM" id="SSF55957">
    <property type="entry name" value="Phosphoglucomutase, C-terminal domain"/>
    <property type="match status" value="1"/>
</dbReference>
<dbReference type="CDD" id="cd05799">
    <property type="entry name" value="PGM2"/>
    <property type="match status" value="1"/>
</dbReference>
<dbReference type="SUPFAM" id="SSF53738">
    <property type="entry name" value="Phosphoglucomutase, first 3 domains"/>
    <property type="match status" value="3"/>
</dbReference>
<dbReference type="InterPro" id="IPR005841">
    <property type="entry name" value="Alpha-D-phosphohexomutase_SF"/>
</dbReference>
<dbReference type="EMBL" id="BAABQM010000003">
    <property type="protein sequence ID" value="GAA5414773.1"/>
    <property type="molecule type" value="Genomic_DNA"/>
</dbReference>
<organism evidence="11 12">
    <name type="scientific">Ureaplasma ceti</name>
    <dbReference type="NCBI Taxonomy" id="3119530"/>
    <lineage>
        <taxon>Bacteria</taxon>
        <taxon>Bacillati</taxon>
        <taxon>Mycoplasmatota</taxon>
        <taxon>Mycoplasmoidales</taxon>
        <taxon>Mycoplasmoidaceae</taxon>
        <taxon>Ureaplasma</taxon>
    </lineage>
</organism>
<keyword evidence="4 7" id="KW-0479">Metal-binding</keyword>
<keyword evidence="6" id="KW-0413">Isomerase</keyword>
<sequence>MNKIFDLWKNHHRVSKELKQEMELMNEEEVSVAFNEAELGFGTAGYRAKMGPGNHYLNELTYQQLTEGYARFLVNKFGSKAKALVVHDNRRNAKLFTNIAANTLTSYGIEVFLTENNELLPTPIASYLIPHLGCHGAINITASHNPKEYNGFKCYDETGCQMLPEDSKKVIEFMPTWAEILDKNIVAEPSLIHELDSSLIEKYFVEVQEYLDIKPTDKPIKVVYTSMHGTASKYMPDFIRSLGHECIVVESQTYPDENFTNTPICNPEDPRALEQAVNLANQENVNLIFATDPDADRLGVAVKKDGQWIFLNGNQAGIIETYYRIKPLSEKYSGTPVVISTYISTNLIDRIAKAYNGKVIRTATGFKWVGDQINKLTKNDVYVNGFEEAIGALPTALNRDKDSFQTAALILKIVSEYAEKGMDLIDILEKEIYPTYGHWYGVTTSLIIPGLDWKVKATKMMNQLKTFDQPQILNRKVTKVVYNEAGSCLEYHFENDSWVKFRLSGTEPKFKIYTNLYDDNSLGVYDPNISLQLEQESKAIVQFISNFLGI</sequence>
<dbReference type="PROSITE" id="PS00710">
    <property type="entry name" value="PGM_PMM"/>
    <property type="match status" value="1"/>
</dbReference>
<feature type="domain" description="Alpha-D-phosphohexomutase alpha/beta/alpha" evidence="10">
    <location>
        <begin position="313"/>
        <end position="428"/>
    </location>
</feature>
<evidence type="ECO:0000259" key="9">
    <source>
        <dbReference type="Pfam" id="PF02879"/>
    </source>
</evidence>
<comment type="caution">
    <text evidence="11">The sequence shown here is derived from an EMBL/GenBank/DDBJ whole genome shotgun (WGS) entry which is preliminary data.</text>
</comment>
<dbReference type="PANTHER" id="PTHR45745:SF1">
    <property type="entry name" value="PHOSPHOGLUCOMUTASE 2B-RELATED"/>
    <property type="match status" value="1"/>
</dbReference>
<evidence type="ECO:0000256" key="3">
    <source>
        <dbReference type="ARBA" id="ARBA00022553"/>
    </source>
</evidence>
<evidence type="ECO:0000256" key="5">
    <source>
        <dbReference type="ARBA" id="ARBA00022842"/>
    </source>
</evidence>
<dbReference type="InterPro" id="IPR005846">
    <property type="entry name" value="A-D-PHexomutase_a/b/a-III"/>
</dbReference>
<evidence type="ECO:0000313" key="11">
    <source>
        <dbReference type="EMBL" id="GAA5414773.1"/>
    </source>
</evidence>
<dbReference type="Pfam" id="PF02878">
    <property type="entry name" value="PGM_PMM_I"/>
    <property type="match status" value="1"/>
</dbReference>
<protein>
    <submittedName>
        <fullName evidence="11">Phospho-sugar mutase</fullName>
    </submittedName>
</protein>
<accession>A0ABP9U608</accession>
<name>A0ABP9U608_9BACT</name>
<evidence type="ECO:0000259" key="10">
    <source>
        <dbReference type="Pfam" id="PF02880"/>
    </source>
</evidence>
<proteinExistence type="inferred from homology"/>
<dbReference type="RefSeq" id="WP_353289934.1">
    <property type="nucleotide sequence ID" value="NZ_BAABQM010000003.1"/>
</dbReference>
<evidence type="ECO:0000256" key="7">
    <source>
        <dbReference type="RuleBase" id="RU004326"/>
    </source>
</evidence>
<dbReference type="Gene3D" id="3.40.120.10">
    <property type="entry name" value="Alpha-D-Glucose-1,6-Bisphosphate, subunit A, domain 3"/>
    <property type="match status" value="3"/>
</dbReference>
<evidence type="ECO:0000256" key="2">
    <source>
        <dbReference type="ARBA" id="ARBA00010231"/>
    </source>
</evidence>
<feature type="domain" description="Alpha-D-phosphohexomutase alpha/beta/alpha" evidence="8">
    <location>
        <begin position="40"/>
        <end position="175"/>
    </location>
</feature>
<gene>
    <name evidence="11" type="ORF">UREOM_4840</name>
</gene>
<dbReference type="InterPro" id="IPR005844">
    <property type="entry name" value="A-D-PHexomutase_a/b/a-I"/>
</dbReference>
<comment type="similarity">
    <text evidence="2 7">Belongs to the phosphohexose mutase family.</text>
</comment>
<comment type="cofactor">
    <cofactor evidence="1">
        <name>Mg(2+)</name>
        <dbReference type="ChEBI" id="CHEBI:18420"/>
    </cofactor>
</comment>
<dbReference type="InterPro" id="IPR036900">
    <property type="entry name" value="A-D-PHexomutase_C_sf"/>
</dbReference>
<reference evidence="11" key="1">
    <citation type="submission" date="2024-02" db="EMBL/GenBank/DDBJ databases">
        <title>Draft genome sequence of new strains in genus Ureaplasma.</title>
        <authorList>
            <person name="Nakajima Y."/>
            <person name="Segawa T."/>
        </authorList>
    </citation>
    <scope>NUCLEOTIDE SEQUENCE [LARGE SCALE GENOMIC DNA]</scope>
    <source>
        <strain evidence="11">OM1</strain>
    </source>
</reference>
<evidence type="ECO:0000313" key="12">
    <source>
        <dbReference type="Proteomes" id="UP001449582"/>
    </source>
</evidence>
<dbReference type="InterPro" id="IPR016055">
    <property type="entry name" value="A-D-PHexomutase_a/b/a-I/II/III"/>
</dbReference>
<dbReference type="PANTHER" id="PTHR45745">
    <property type="entry name" value="PHOSPHOMANNOMUTASE 45A"/>
    <property type="match status" value="1"/>
</dbReference>
<keyword evidence="5 7" id="KW-0460">Magnesium</keyword>
<dbReference type="Gene3D" id="3.30.310.50">
    <property type="entry name" value="Alpha-D-phosphohexomutase, C-terminal domain"/>
    <property type="match status" value="1"/>
</dbReference>
<dbReference type="Proteomes" id="UP001449582">
    <property type="component" value="Unassembled WGS sequence"/>
</dbReference>
<dbReference type="Pfam" id="PF02879">
    <property type="entry name" value="PGM_PMM_II"/>
    <property type="match status" value="1"/>
</dbReference>
<keyword evidence="3" id="KW-0597">Phosphoprotein</keyword>
<dbReference type="InterPro" id="IPR016066">
    <property type="entry name" value="A-D-PHexomutase_CS"/>
</dbReference>
<evidence type="ECO:0000256" key="1">
    <source>
        <dbReference type="ARBA" id="ARBA00001946"/>
    </source>
</evidence>
<evidence type="ECO:0000256" key="6">
    <source>
        <dbReference type="ARBA" id="ARBA00023235"/>
    </source>
</evidence>
<evidence type="ECO:0000256" key="4">
    <source>
        <dbReference type="ARBA" id="ARBA00022723"/>
    </source>
</evidence>
<dbReference type="InterPro" id="IPR005845">
    <property type="entry name" value="A-D-PHexomutase_a/b/a-II"/>
</dbReference>